<feature type="domain" description="DUF4806" evidence="2">
    <location>
        <begin position="274"/>
        <end position="330"/>
    </location>
</feature>
<name>A0A5N4AB59_PHOPY</name>
<dbReference type="Proteomes" id="UP000327044">
    <property type="component" value="Unassembled WGS sequence"/>
</dbReference>
<dbReference type="EMBL" id="VVIM01000008">
    <property type="protein sequence ID" value="KAB0794566.1"/>
    <property type="molecule type" value="Genomic_DNA"/>
</dbReference>
<evidence type="ECO:0000259" key="2">
    <source>
        <dbReference type="Pfam" id="PF16064"/>
    </source>
</evidence>
<feature type="region of interest" description="Disordered" evidence="1">
    <location>
        <begin position="87"/>
        <end position="120"/>
    </location>
</feature>
<evidence type="ECO:0000256" key="1">
    <source>
        <dbReference type="SAM" id="MobiDB-lite"/>
    </source>
</evidence>
<protein>
    <recommendedName>
        <fullName evidence="2">DUF4806 domain-containing protein</fullName>
    </recommendedName>
</protein>
<dbReference type="PANTHER" id="PTHR34153">
    <property type="entry name" value="SI:CH211-262H13.3-RELATED-RELATED"/>
    <property type="match status" value="1"/>
</dbReference>
<feature type="non-terminal residue" evidence="3">
    <location>
        <position position="343"/>
    </location>
</feature>
<accession>A0A5N4AB59</accession>
<dbReference type="InParanoid" id="A0A5N4AB59"/>
<reference evidence="3 4" key="1">
    <citation type="journal article" date="2018" name="Elife">
        <title>Firefly genomes illuminate parallel origins of bioluminescence in beetles.</title>
        <authorList>
            <person name="Fallon T.R."/>
            <person name="Lower S.E."/>
            <person name="Chang C.H."/>
            <person name="Bessho-Uehara M."/>
            <person name="Martin G.J."/>
            <person name="Bewick A.J."/>
            <person name="Behringer M."/>
            <person name="Debat H.J."/>
            <person name="Wong I."/>
            <person name="Day J.C."/>
            <person name="Suvorov A."/>
            <person name="Silva C.J."/>
            <person name="Stanger-Hall K.F."/>
            <person name="Hall D.W."/>
            <person name="Schmitz R.J."/>
            <person name="Nelson D.R."/>
            <person name="Lewis S.M."/>
            <person name="Shigenobu S."/>
            <person name="Bybee S.M."/>
            <person name="Larracuente A.M."/>
            <person name="Oba Y."/>
            <person name="Weng J.K."/>
        </authorList>
    </citation>
    <scope>NUCLEOTIDE SEQUENCE [LARGE SCALE GENOMIC DNA]</scope>
    <source>
        <strain evidence="3">1611_PpyrPB1</strain>
        <tissue evidence="3">Whole body</tissue>
    </source>
</reference>
<dbReference type="Pfam" id="PF16064">
    <property type="entry name" value="DUF4806"/>
    <property type="match status" value="1"/>
</dbReference>
<dbReference type="InterPro" id="IPR032071">
    <property type="entry name" value="DUF4806"/>
</dbReference>
<sequence length="343" mass="38317">MAYAVVSFTRTDDVEEEDCTTSEIPMAWLFENNTKCWWPSHSKNVGSLISRNVSPNIQKWSIEHDIVVEAVGVSLEKARKLAKDNNYVSSDDANKGRGKRQIINPSKFSSDEDVSGPVSSKNWRQLTNISLPPALPMASTTYTESPDSPRVAEEAVGVENDIQSMPVVIIGEQNLTNDEEIEFEAELVNVGDRVTEHAVNRVNREPNTTDIEEILKSIVKEQHQQITRMFVSINIALKSIDKRLKTLEMGREVNTNDGLEAMKQFLPLGNTDENSFENVISSNPEIANQFTKFVTAVGGNSAKDNVSRVLKKIFTNKCAMDCSWMGRKNNFAVNKLLCMGTIK</sequence>
<evidence type="ECO:0000313" key="3">
    <source>
        <dbReference type="EMBL" id="KAB0794566.1"/>
    </source>
</evidence>
<proteinExistence type="predicted"/>
<comment type="caution">
    <text evidence="3">The sequence shown here is derived from an EMBL/GenBank/DDBJ whole genome shotgun (WGS) entry which is preliminary data.</text>
</comment>
<gene>
    <name evidence="3" type="ORF">PPYR_11405</name>
</gene>
<dbReference type="PANTHER" id="PTHR34153:SF2">
    <property type="entry name" value="SI:CH211-262H13.3-RELATED"/>
    <property type="match status" value="1"/>
</dbReference>
<organism evidence="3 4">
    <name type="scientific">Photinus pyralis</name>
    <name type="common">Common eastern firefly</name>
    <name type="synonym">Lampyris pyralis</name>
    <dbReference type="NCBI Taxonomy" id="7054"/>
    <lineage>
        <taxon>Eukaryota</taxon>
        <taxon>Metazoa</taxon>
        <taxon>Ecdysozoa</taxon>
        <taxon>Arthropoda</taxon>
        <taxon>Hexapoda</taxon>
        <taxon>Insecta</taxon>
        <taxon>Pterygota</taxon>
        <taxon>Neoptera</taxon>
        <taxon>Endopterygota</taxon>
        <taxon>Coleoptera</taxon>
        <taxon>Polyphaga</taxon>
        <taxon>Elateriformia</taxon>
        <taxon>Elateroidea</taxon>
        <taxon>Lampyridae</taxon>
        <taxon>Lampyrinae</taxon>
        <taxon>Photinus</taxon>
    </lineage>
</organism>
<dbReference type="AlphaFoldDB" id="A0A5N4AB59"/>
<keyword evidence="4" id="KW-1185">Reference proteome</keyword>
<evidence type="ECO:0000313" key="4">
    <source>
        <dbReference type="Proteomes" id="UP000327044"/>
    </source>
</evidence>